<proteinExistence type="predicted"/>
<organism evidence="1 2">
    <name type="scientific">Medicago truncatula</name>
    <name type="common">Barrel medic</name>
    <name type="synonym">Medicago tribuloides</name>
    <dbReference type="NCBI Taxonomy" id="3880"/>
    <lineage>
        <taxon>Eukaryota</taxon>
        <taxon>Viridiplantae</taxon>
        <taxon>Streptophyta</taxon>
        <taxon>Embryophyta</taxon>
        <taxon>Tracheophyta</taxon>
        <taxon>Spermatophyta</taxon>
        <taxon>Magnoliopsida</taxon>
        <taxon>eudicotyledons</taxon>
        <taxon>Gunneridae</taxon>
        <taxon>Pentapetalae</taxon>
        <taxon>rosids</taxon>
        <taxon>fabids</taxon>
        <taxon>Fabales</taxon>
        <taxon>Fabaceae</taxon>
        <taxon>Papilionoideae</taxon>
        <taxon>50 kb inversion clade</taxon>
        <taxon>NPAAA clade</taxon>
        <taxon>Hologalegina</taxon>
        <taxon>IRL clade</taxon>
        <taxon>Trifolieae</taxon>
        <taxon>Medicago</taxon>
    </lineage>
</organism>
<dbReference type="Proteomes" id="UP000265566">
    <property type="component" value="Chromosome 8"/>
</dbReference>
<dbReference type="Gramene" id="rna47131">
    <property type="protein sequence ID" value="RHN40887.1"/>
    <property type="gene ID" value="gene47131"/>
</dbReference>
<accession>A0A396GQD3</accession>
<dbReference type="AlphaFoldDB" id="A0A396GQD3"/>
<sequence>MCMLVTAHITFVVQPISKPAWVSLVKTKTGINNHCNPKSNKENKSSDISTFSIMLNDSTTHLSNSIT</sequence>
<comment type="caution">
    <text evidence="1">The sequence shown here is derived from an EMBL/GenBank/DDBJ whole genome shotgun (WGS) entry which is preliminary data.</text>
</comment>
<evidence type="ECO:0000313" key="1">
    <source>
        <dbReference type="EMBL" id="RHN40887.1"/>
    </source>
</evidence>
<dbReference type="EMBL" id="PSQE01000008">
    <property type="protein sequence ID" value="RHN40887.1"/>
    <property type="molecule type" value="Genomic_DNA"/>
</dbReference>
<reference evidence="2" key="1">
    <citation type="journal article" date="2018" name="Nat. Plants">
        <title>Whole-genome landscape of Medicago truncatula symbiotic genes.</title>
        <authorList>
            <person name="Pecrix Y."/>
            <person name="Staton S.E."/>
            <person name="Sallet E."/>
            <person name="Lelandais-Briere C."/>
            <person name="Moreau S."/>
            <person name="Carrere S."/>
            <person name="Blein T."/>
            <person name="Jardinaud M.F."/>
            <person name="Latrasse D."/>
            <person name="Zouine M."/>
            <person name="Zahm M."/>
            <person name="Kreplak J."/>
            <person name="Mayjonade B."/>
            <person name="Satge C."/>
            <person name="Perez M."/>
            <person name="Cauet S."/>
            <person name="Marande W."/>
            <person name="Chantry-Darmon C."/>
            <person name="Lopez-Roques C."/>
            <person name="Bouchez O."/>
            <person name="Berard A."/>
            <person name="Debelle F."/>
            <person name="Munos S."/>
            <person name="Bendahmane A."/>
            <person name="Berges H."/>
            <person name="Niebel A."/>
            <person name="Buitink J."/>
            <person name="Frugier F."/>
            <person name="Benhamed M."/>
            <person name="Crespi M."/>
            <person name="Gouzy J."/>
            <person name="Gamas P."/>
        </authorList>
    </citation>
    <scope>NUCLEOTIDE SEQUENCE [LARGE SCALE GENOMIC DNA]</scope>
    <source>
        <strain evidence="2">cv. Jemalong A17</strain>
    </source>
</reference>
<name>A0A396GQD3_MEDTR</name>
<gene>
    <name evidence="1" type="ORF">MtrunA17_Chr8g0359951</name>
</gene>
<protein>
    <submittedName>
        <fullName evidence="1">Uncharacterized protein</fullName>
    </submittedName>
</protein>
<evidence type="ECO:0000313" key="2">
    <source>
        <dbReference type="Proteomes" id="UP000265566"/>
    </source>
</evidence>